<keyword evidence="2" id="KW-1185">Reference proteome</keyword>
<name>A0A8K0CBU0_IGNLU</name>
<reference evidence="1" key="1">
    <citation type="submission" date="2019-08" db="EMBL/GenBank/DDBJ databases">
        <title>The genome of the North American firefly Photinus pyralis.</title>
        <authorList>
            <consortium name="Photinus pyralis genome working group"/>
            <person name="Fallon T.R."/>
            <person name="Sander Lower S.E."/>
            <person name="Weng J.-K."/>
        </authorList>
    </citation>
    <scope>NUCLEOTIDE SEQUENCE</scope>
    <source>
        <strain evidence="1">TRF0915ILg1</strain>
        <tissue evidence="1">Whole body</tissue>
    </source>
</reference>
<organism evidence="1 2">
    <name type="scientific">Ignelater luminosus</name>
    <name type="common">Cucubano</name>
    <name type="synonym">Pyrophorus luminosus</name>
    <dbReference type="NCBI Taxonomy" id="2038154"/>
    <lineage>
        <taxon>Eukaryota</taxon>
        <taxon>Metazoa</taxon>
        <taxon>Ecdysozoa</taxon>
        <taxon>Arthropoda</taxon>
        <taxon>Hexapoda</taxon>
        <taxon>Insecta</taxon>
        <taxon>Pterygota</taxon>
        <taxon>Neoptera</taxon>
        <taxon>Endopterygota</taxon>
        <taxon>Coleoptera</taxon>
        <taxon>Polyphaga</taxon>
        <taxon>Elateriformia</taxon>
        <taxon>Elateroidea</taxon>
        <taxon>Elateridae</taxon>
        <taxon>Agrypninae</taxon>
        <taxon>Pyrophorini</taxon>
        <taxon>Ignelater</taxon>
    </lineage>
</organism>
<protein>
    <submittedName>
        <fullName evidence="1">Uncharacterized protein</fullName>
    </submittedName>
</protein>
<dbReference type="EMBL" id="VTPC01090747">
    <property type="protein sequence ID" value="KAF2881377.1"/>
    <property type="molecule type" value="Genomic_DNA"/>
</dbReference>
<evidence type="ECO:0000313" key="1">
    <source>
        <dbReference type="EMBL" id="KAF2881377.1"/>
    </source>
</evidence>
<evidence type="ECO:0000313" key="2">
    <source>
        <dbReference type="Proteomes" id="UP000801492"/>
    </source>
</evidence>
<sequence>MRERPSLHQKSIIDYVIRKQQSKLKFRDCRVKSGANCGSDHYLVWAKLVVPFEVRLNSPASNYHVLSSRGAEIEKKDRKRYRLDLLHQESIMFSYQRKLETALENLPESEDILQGHNNVKLAIK</sequence>
<comment type="caution">
    <text evidence="1">The sequence shown here is derived from an EMBL/GenBank/DDBJ whole genome shotgun (WGS) entry which is preliminary data.</text>
</comment>
<dbReference type="Proteomes" id="UP000801492">
    <property type="component" value="Unassembled WGS sequence"/>
</dbReference>
<proteinExistence type="predicted"/>
<dbReference type="AlphaFoldDB" id="A0A8K0CBU0"/>
<accession>A0A8K0CBU0</accession>
<gene>
    <name evidence="1" type="ORF">ILUMI_24791</name>
</gene>